<dbReference type="AlphaFoldDB" id="A0A069PGL0"/>
<evidence type="ECO:0000313" key="2">
    <source>
        <dbReference type="Proteomes" id="UP000027466"/>
    </source>
</evidence>
<protein>
    <submittedName>
        <fullName evidence="1">Uncharacterized protein</fullName>
    </submittedName>
</protein>
<keyword evidence="2" id="KW-1185">Reference proteome</keyword>
<dbReference type="Proteomes" id="UP000027466">
    <property type="component" value="Unassembled WGS sequence"/>
</dbReference>
<organism evidence="1 2">
    <name type="scientific">Caballeronia glathei</name>
    <dbReference type="NCBI Taxonomy" id="60547"/>
    <lineage>
        <taxon>Bacteria</taxon>
        <taxon>Pseudomonadati</taxon>
        <taxon>Pseudomonadota</taxon>
        <taxon>Betaproteobacteria</taxon>
        <taxon>Burkholderiales</taxon>
        <taxon>Burkholderiaceae</taxon>
        <taxon>Caballeronia</taxon>
    </lineage>
</organism>
<dbReference type="RefSeq" id="WP_035933493.1">
    <property type="nucleotide sequence ID" value="NZ_CADFFX010000015.1"/>
</dbReference>
<accession>A0A069PGL0</accession>
<comment type="caution">
    <text evidence="1">The sequence shown here is derived from an EMBL/GenBank/DDBJ whole genome shotgun (WGS) entry which is preliminary data.</text>
</comment>
<evidence type="ECO:0000313" key="1">
    <source>
        <dbReference type="EMBL" id="KDR39700.1"/>
    </source>
</evidence>
<dbReference type="EMBL" id="JFHC01000054">
    <property type="protein sequence ID" value="KDR39700.1"/>
    <property type="molecule type" value="Genomic_DNA"/>
</dbReference>
<sequence length="59" mass="6421">MDPGYVETASVGRPRIKVEPLFPFSGTAAFLFASREVHIPCAPRAARLPHATSKEPIET</sequence>
<gene>
    <name evidence="1" type="ORF">BG61_30700</name>
</gene>
<reference evidence="1 2" key="1">
    <citation type="submission" date="2014-03" db="EMBL/GenBank/DDBJ databases">
        <title>Draft Genome Sequences of Four Burkholderia Strains.</title>
        <authorList>
            <person name="Liu X.Y."/>
            <person name="Li C.X."/>
            <person name="Xu J.H."/>
        </authorList>
    </citation>
    <scope>NUCLEOTIDE SEQUENCE [LARGE SCALE GENOMIC DNA]</scope>
    <source>
        <strain evidence="1 2">DSM 50014</strain>
    </source>
</reference>
<name>A0A069PGL0_9BURK</name>
<proteinExistence type="predicted"/>